<sequence length="88" mass="9404">MLDGRGFGGKFFAEDCDCAARSVRPTFSSHWSRNLDAEVPDPRRIRGQNLAGWTGGIDCADFAGMRGCEIGAIDAPWGPSGSRVQNGT</sequence>
<protein>
    <submittedName>
        <fullName evidence="1">Uncharacterized protein</fullName>
    </submittedName>
</protein>
<dbReference type="HOGENOM" id="CLU_2466910_0_0_0"/>
<organism evidence="1 2">
    <name type="scientific">Rhodopirellula baltica (strain DSM 10527 / NCIMB 13988 / SH1)</name>
    <dbReference type="NCBI Taxonomy" id="243090"/>
    <lineage>
        <taxon>Bacteria</taxon>
        <taxon>Pseudomonadati</taxon>
        <taxon>Planctomycetota</taxon>
        <taxon>Planctomycetia</taxon>
        <taxon>Pirellulales</taxon>
        <taxon>Pirellulaceae</taxon>
        <taxon>Rhodopirellula</taxon>
    </lineage>
</organism>
<dbReference type="InParanoid" id="Q7UR07"/>
<dbReference type="Proteomes" id="UP000001025">
    <property type="component" value="Chromosome"/>
</dbReference>
<name>Q7UR07_RHOBA</name>
<dbReference type="AlphaFoldDB" id="Q7UR07"/>
<accession>Q7UR07</accession>
<dbReference type="STRING" id="243090.RB5967"/>
<proteinExistence type="predicted"/>
<evidence type="ECO:0000313" key="1">
    <source>
        <dbReference type="EMBL" id="CAD74535.1"/>
    </source>
</evidence>
<gene>
    <name evidence="1" type="ordered locus">RB5967</name>
</gene>
<reference evidence="1 2" key="1">
    <citation type="journal article" date="2003" name="Proc. Natl. Acad. Sci. U.S.A.">
        <title>Complete genome sequence of the marine planctomycete Pirellula sp. strain 1.</title>
        <authorList>
            <person name="Gloeckner F.O."/>
            <person name="Kube M."/>
            <person name="Bauer M."/>
            <person name="Teeling H."/>
            <person name="Lombardot T."/>
            <person name="Ludwig W."/>
            <person name="Gade D."/>
            <person name="Beck A."/>
            <person name="Borzym K."/>
            <person name="Heitmann K."/>
            <person name="Rabus R."/>
            <person name="Schlesner H."/>
            <person name="Amann R."/>
            <person name="Reinhardt R."/>
        </authorList>
    </citation>
    <scope>NUCLEOTIDE SEQUENCE [LARGE SCALE GENOMIC DNA]</scope>
    <source>
        <strain evidence="2">DSM 10527 / NCIMB 13988 / SH1</strain>
    </source>
</reference>
<evidence type="ECO:0000313" key="2">
    <source>
        <dbReference type="Proteomes" id="UP000001025"/>
    </source>
</evidence>
<dbReference type="KEGG" id="rba:RB5967"/>
<keyword evidence="2" id="KW-1185">Reference proteome</keyword>
<dbReference type="EMBL" id="BX294143">
    <property type="protein sequence ID" value="CAD74535.1"/>
    <property type="molecule type" value="Genomic_DNA"/>
</dbReference>
<dbReference type="EnsemblBacteria" id="CAD74535">
    <property type="protein sequence ID" value="CAD74535"/>
    <property type="gene ID" value="RB5967"/>
</dbReference>